<accession>A0A4U1FIR0</accession>
<protein>
    <submittedName>
        <fullName evidence="2">Uncharacterized protein</fullName>
    </submittedName>
</protein>
<organism evidence="2 3">
    <name type="scientific">Monodon monoceros</name>
    <name type="common">Narwhal</name>
    <name type="synonym">Ceratodon monodon</name>
    <dbReference type="NCBI Taxonomy" id="40151"/>
    <lineage>
        <taxon>Eukaryota</taxon>
        <taxon>Metazoa</taxon>
        <taxon>Chordata</taxon>
        <taxon>Craniata</taxon>
        <taxon>Vertebrata</taxon>
        <taxon>Euteleostomi</taxon>
        <taxon>Mammalia</taxon>
        <taxon>Eutheria</taxon>
        <taxon>Laurasiatheria</taxon>
        <taxon>Artiodactyla</taxon>
        <taxon>Whippomorpha</taxon>
        <taxon>Cetacea</taxon>
        <taxon>Odontoceti</taxon>
        <taxon>Monodontidae</taxon>
        <taxon>Monodon</taxon>
    </lineage>
</organism>
<dbReference type="Proteomes" id="UP000308365">
    <property type="component" value="Unassembled WGS sequence"/>
</dbReference>
<sequence>MGSALGVGAGEVGHRRKGILAEQPVHRAWRSEPEGALGRPGSWPREPRPGDRAGMTLVVGGQCGRGAGDGRRVPVGGLEEQAAPTVGRCHWGGRVQPPTAWRGHPEAGSAGRHPVQHGVIDTHQQRIRKSSKSLSKFIHVR</sequence>
<evidence type="ECO:0000256" key="1">
    <source>
        <dbReference type="SAM" id="MobiDB-lite"/>
    </source>
</evidence>
<feature type="region of interest" description="Disordered" evidence="1">
    <location>
        <begin position="23"/>
        <end position="55"/>
    </location>
</feature>
<gene>
    <name evidence="2" type="ORF">EI555_002517</name>
</gene>
<feature type="region of interest" description="Disordered" evidence="1">
    <location>
        <begin position="88"/>
        <end position="141"/>
    </location>
</feature>
<evidence type="ECO:0000313" key="2">
    <source>
        <dbReference type="EMBL" id="TKC49795.1"/>
    </source>
</evidence>
<proteinExistence type="predicted"/>
<dbReference type="AlphaFoldDB" id="A0A4U1FIR0"/>
<name>A0A4U1FIR0_MONMO</name>
<reference evidence="3" key="1">
    <citation type="journal article" date="2019" name="IScience">
        <title>Narwhal Genome Reveals Long-Term Low Genetic Diversity despite Current Large Abundance Size.</title>
        <authorList>
            <person name="Westbury M.V."/>
            <person name="Petersen B."/>
            <person name="Garde E."/>
            <person name="Heide-Jorgensen M.P."/>
            <person name="Lorenzen E.D."/>
        </authorList>
    </citation>
    <scope>NUCLEOTIDE SEQUENCE [LARGE SCALE GENOMIC DNA]</scope>
</reference>
<evidence type="ECO:0000313" key="3">
    <source>
        <dbReference type="Proteomes" id="UP000308365"/>
    </source>
</evidence>
<comment type="caution">
    <text evidence="2">The sequence shown here is derived from an EMBL/GenBank/DDBJ whole genome shotgun (WGS) entry which is preliminary data.</text>
</comment>
<dbReference type="EMBL" id="RWIC01000106">
    <property type="protein sequence ID" value="TKC49795.1"/>
    <property type="molecule type" value="Genomic_DNA"/>
</dbReference>